<evidence type="ECO:0000313" key="2">
    <source>
        <dbReference type="EMBL" id="KKQ94647.1"/>
    </source>
</evidence>
<comment type="caution">
    <text evidence="2">The sequence shown here is derived from an EMBL/GenBank/DDBJ whole genome shotgun (WGS) entry which is preliminary data.</text>
</comment>
<dbReference type="Proteomes" id="UP000034207">
    <property type="component" value="Unassembled WGS sequence"/>
</dbReference>
<dbReference type="AlphaFoldDB" id="A0A0G0LUG1"/>
<feature type="domain" description="Dockerin" evidence="1">
    <location>
        <begin position="361"/>
        <end position="415"/>
    </location>
</feature>
<dbReference type="STRING" id="1618345.UT18_C0009G0058"/>
<dbReference type="Gene3D" id="1.10.1330.10">
    <property type="entry name" value="Dockerin domain"/>
    <property type="match status" value="1"/>
</dbReference>
<dbReference type="InterPro" id="IPR036439">
    <property type="entry name" value="Dockerin_dom_sf"/>
</dbReference>
<proteinExistence type="predicted"/>
<gene>
    <name evidence="2" type="ORF">UT18_C0009G0058</name>
</gene>
<sequence length="415" mass="44887">MGLGMRKLTKNIIVGVTLFIAFFVFSADKASAAVQGLNFPRDTINTGNPEAYAQHLIKFGLPLESLQVSAGDYILIDFPFYSSLTEPTFLSGSFTGNPVFSVIDKRIRITGIELLPGKTLQINGINAYNPANRDEYDVYIRISSDPDGIVTRNMAQIIATPTDNSVSVSATIMANVGTLKVTGYAAPGLFLTFSENGTIIGTTTGTPTGTFSQIFPGINPVQHTIIIFGTDSVNRTTSPVTIEAFTRVRELTIVSGVLMPPTMSIDKDQITQGESLTISGMGVPGHMIIIYTQPAPDESYQTAPELDGAWSHTITDTSSFEIGVHSVWAIDQDIFGGQSLYSRTLDFRVTQALPPNPGPPCDIEKGDLSCDLLVNIVDFSILLYYWGTNNGVADINADGSVNLIDFSVMMFYWQG</sequence>
<name>A0A0G0LUG1_UNCC2</name>
<dbReference type="GO" id="GO:0000272">
    <property type="term" value="P:polysaccharide catabolic process"/>
    <property type="evidence" value="ECO:0007669"/>
    <property type="project" value="InterPro"/>
</dbReference>
<protein>
    <recommendedName>
        <fullName evidence="1">Dockerin domain-containing protein</fullName>
    </recommendedName>
</protein>
<evidence type="ECO:0000259" key="1">
    <source>
        <dbReference type="PROSITE" id="PS51766"/>
    </source>
</evidence>
<dbReference type="InterPro" id="IPR016134">
    <property type="entry name" value="Dockerin_dom"/>
</dbReference>
<organism evidence="2 3">
    <name type="scientific">candidate division CPR2 bacterium GW2011_GWC2_39_10</name>
    <dbReference type="NCBI Taxonomy" id="1618345"/>
    <lineage>
        <taxon>Bacteria</taxon>
        <taxon>Bacteria division CPR2</taxon>
    </lineage>
</organism>
<evidence type="ECO:0000313" key="3">
    <source>
        <dbReference type="Proteomes" id="UP000034207"/>
    </source>
</evidence>
<dbReference type="PROSITE" id="PS51766">
    <property type="entry name" value="DOCKERIN"/>
    <property type="match status" value="1"/>
</dbReference>
<reference evidence="2 3" key="1">
    <citation type="journal article" date="2015" name="Nature">
        <title>rRNA introns, odd ribosomes, and small enigmatic genomes across a large radiation of phyla.</title>
        <authorList>
            <person name="Brown C.T."/>
            <person name="Hug L.A."/>
            <person name="Thomas B.C."/>
            <person name="Sharon I."/>
            <person name="Castelle C.J."/>
            <person name="Singh A."/>
            <person name="Wilkins M.J."/>
            <person name="Williams K.H."/>
            <person name="Banfield J.F."/>
        </authorList>
    </citation>
    <scope>NUCLEOTIDE SEQUENCE [LARGE SCALE GENOMIC DNA]</scope>
</reference>
<dbReference type="EMBL" id="LBVV01000009">
    <property type="protein sequence ID" value="KKQ94647.1"/>
    <property type="molecule type" value="Genomic_DNA"/>
</dbReference>
<accession>A0A0G0LUG1</accession>
<dbReference type="SUPFAM" id="SSF63446">
    <property type="entry name" value="Type I dockerin domain"/>
    <property type="match status" value="1"/>
</dbReference>